<dbReference type="Pfam" id="PF13302">
    <property type="entry name" value="Acetyltransf_3"/>
    <property type="match status" value="1"/>
</dbReference>
<reference evidence="2 3" key="1">
    <citation type="submission" date="2016-10" db="EMBL/GenBank/DDBJ databases">
        <authorList>
            <person name="de Groot N.N."/>
        </authorList>
    </citation>
    <scope>NUCLEOTIDE SEQUENCE [LARGE SCALE GENOMIC DNA]</scope>
    <source>
        <strain evidence="2 3">AR40</strain>
    </source>
</reference>
<dbReference type="Proteomes" id="UP000182584">
    <property type="component" value="Unassembled WGS sequence"/>
</dbReference>
<dbReference type="RefSeq" id="WP_022757478.1">
    <property type="nucleotide sequence ID" value="NZ_FOGJ01000053.1"/>
</dbReference>
<dbReference type="InterPro" id="IPR000182">
    <property type="entry name" value="GNAT_dom"/>
</dbReference>
<dbReference type="GO" id="GO:0016747">
    <property type="term" value="F:acyltransferase activity, transferring groups other than amino-acyl groups"/>
    <property type="evidence" value="ECO:0007669"/>
    <property type="project" value="InterPro"/>
</dbReference>
<keyword evidence="2" id="KW-0808">Transferase</keyword>
<evidence type="ECO:0000313" key="2">
    <source>
        <dbReference type="EMBL" id="SES43255.1"/>
    </source>
</evidence>
<dbReference type="Gene3D" id="3.40.630.30">
    <property type="match status" value="1"/>
</dbReference>
<organism evidence="2 3">
    <name type="scientific">Butyrivibrio fibrisolvens</name>
    <dbReference type="NCBI Taxonomy" id="831"/>
    <lineage>
        <taxon>Bacteria</taxon>
        <taxon>Bacillati</taxon>
        <taxon>Bacillota</taxon>
        <taxon>Clostridia</taxon>
        <taxon>Lachnospirales</taxon>
        <taxon>Lachnospiraceae</taxon>
        <taxon>Butyrivibrio</taxon>
    </lineage>
</organism>
<dbReference type="EMBL" id="FOGJ01000053">
    <property type="protein sequence ID" value="SES43255.1"/>
    <property type="molecule type" value="Genomic_DNA"/>
</dbReference>
<gene>
    <name evidence="2" type="ORF">SAMN04487884_1533</name>
</gene>
<dbReference type="AlphaFoldDB" id="A0A1H9XAV0"/>
<dbReference type="SUPFAM" id="SSF55729">
    <property type="entry name" value="Acyl-CoA N-acyltransferases (Nat)"/>
    <property type="match status" value="1"/>
</dbReference>
<evidence type="ECO:0000259" key="1">
    <source>
        <dbReference type="PROSITE" id="PS51186"/>
    </source>
</evidence>
<accession>A0A1H9XAV0</accession>
<feature type="domain" description="N-acetyltransferase" evidence="1">
    <location>
        <begin position="30"/>
        <end position="173"/>
    </location>
</feature>
<sequence>MNISAFFNKDGTLGQGERTALKRIDDKYKQAYLEYRTHDWDILKKDIKIWEFIQDDLWSYVDVQDSNVLYLAIVDNKGSFIGYATIDYLDSDLPSIGLELKREYRRQGHGKETVDLLLEACSRVLNKDEVIVRINSDNNASLALFSQYDIKEIGREDSEYIQALDFLNKGKLESEKIAAPKEYSENGRYIKRFLLRA</sequence>
<name>A0A1H9XAV0_BUTFI</name>
<dbReference type="InterPro" id="IPR016181">
    <property type="entry name" value="Acyl_CoA_acyltransferase"/>
</dbReference>
<evidence type="ECO:0000313" key="3">
    <source>
        <dbReference type="Proteomes" id="UP000182584"/>
    </source>
</evidence>
<protein>
    <submittedName>
        <fullName evidence="2">Acetyltransferase (GNAT) domain-containing protein</fullName>
    </submittedName>
</protein>
<proteinExistence type="predicted"/>
<dbReference type="PROSITE" id="PS51186">
    <property type="entry name" value="GNAT"/>
    <property type="match status" value="1"/>
</dbReference>